<dbReference type="Proteomes" id="UP001243844">
    <property type="component" value="Unassembled WGS sequence"/>
</dbReference>
<accession>A0AAW8JCI4</accession>
<sequence length="307" mass="33121">MSKGSAQILQYAKETTVGVTPATFARQTIAFTDQSLNQTAEKTESESITDGRIQQASMITSSEYAGDISCEAQYGAYDDFIASGAFNKWENDKLIFGGDLRQTISMLLGYKDIKNYHTFAGLHVNTFGIEIPETGLIKFSFGFMGMKRTVAATAPTGTITNASTNPKLSNISVGELLVNGASVKGKACIDSFSFNWDNSMQVQRCLGGGLEIAAILEMMAAGTGSFSMAWADESAKLYEKQFTNELISLVIPLVDTLGNKYELNLPKVEITAPLATGGAKDILKSSFDYKVVEQAPFLIRTPVKTGP</sequence>
<reference evidence="1" key="1">
    <citation type="submission" date="2023-08" db="EMBL/GenBank/DDBJ databases">
        <title>Emergence of clinically-relevant ST2 carbapenem-resistant Acinetobacter baumannii strains in hospital sewages in Zhejiang, East of China.</title>
        <authorList>
            <person name="Kaichao C."/>
            <person name="Zhang R."/>
        </authorList>
    </citation>
    <scope>NUCLEOTIDE SEQUENCE</scope>
    <source>
        <strain evidence="1">M-RB-37</strain>
    </source>
</reference>
<name>A0AAW8JCI4_9GAMM</name>
<protein>
    <submittedName>
        <fullName evidence="1">Phage tail tube protein</fullName>
    </submittedName>
</protein>
<dbReference type="Pfam" id="PF18906">
    <property type="entry name" value="Phage_tube_2"/>
    <property type="match status" value="1"/>
</dbReference>
<dbReference type="RefSeq" id="WP_308981825.1">
    <property type="nucleotide sequence ID" value="NZ_JAVIDL010000029.1"/>
</dbReference>
<gene>
    <name evidence="1" type="ORF">RFH47_13060</name>
</gene>
<evidence type="ECO:0000313" key="2">
    <source>
        <dbReference type="Proteomes" id="UP001243844"/>
    </source>
</evidence>
<organism evidence="1 2">
    <name type="scientific">Acinetobacter rudis</name>
    <dbReference type="NCBI Taxonomy" id="632955"/>
    <lineage>
        <taxon>Bacteria</taxon>
        <taxon>Pseudomonadati</taxon>
        <taxon>Pseudomonadota</taxon>
        <taxon>Gammaproteobacteria</taxon>
        <taxon>Moraxellales</taxon>
        <taxon>Moraxellaceae</taxon>
        <taxon>Acinetobacter</taxon>
    </lineage>
</organism>
<dbReference type="EMBL" id="JAVIDL010000029">
    <property type="protein sequence ID" value="MDQ8936647.1"/>
    <property type="molecule type" value="Genomic_DNA"/>
</dbReference>
<proteinExistence type="predicted"/>
<dbReference type="AlphaFoldDB" id="A0AAW8JCI4"/>
<comment type="caution">
    <text evidence="1">The sequence shown here is derived from an EMBL/GenBank/DDBJ whole genome shotgun (WGS) entry which is preliminary data.</text>
</comment>
<dbReference type="InterPro" id="IPR044000">
    <property type="entry name" value="Phage_tube_2"/>
</dbReference>
<evidence type="ECO:0000313" key="1">
    <source>
        <dbReference type="EMBL" id="MDQ8936647.1"/>
    </source>
</evidence>